<feature type="transmembrane region" description="Helical" evidence="1">
    <location>
        <begin position="6"/>
        <end position="28"/>
    </location>
</feature>
<name>A0A212JRG0_9BACT</name>
<evidence type="ECO:0000313" key="2">
    <source>
        <dbReference type="EMBL" id="SBW02054.1"/>
    </source>
</evidence>
<keyword evidence="1" id="KW-1133">Transmembrane helix</keyword>
<keyword evidence="1" id="KW-0812">Transmembrane</keyword>
<evidence type="ECO:0000256" key="1">
    <source>
        <dbReference type="SAM" id="Phobius"/>
    </source>
</evidence>
<keyword evidence="1" id="KW-0472">Membrane</keyword>
<dbReference type="AlphaFoldDB" id="A0A212JRG0"/>
<gene>
    <name evidence="2" type="ORF">KM92DES2_11598</name>
</gene>
<dbReference type="EMBL" id="FLUP01000001">
    <property type="protein sequence ID" value="SBW02054.1"/>
    <property type="molecule type" value="Genomic_DNA"/>
</dbReference>
<organism evidence="2">
    <name type="scientific">uncultured Desulfovibrio sp</name>
    <dbReference type="NCBI Taxonomy" id="167968"/>
    <lineage>
        <taxon>Bacteria</taxon>
        <taxon>Pseudomonadati</taxon>
        <taxon>Thermodesulfobacteriota</taxon>
        <taxon>Desulfovibrionia</taxon>
        <taxon>Desulfovibrionales</taxon>
        <taxon>Desulfovibrionaceae</taxon>
        <taxon>Desulfovibrio</taxon>
        <taxon>environmental samples</taxon>
    </lineage>
</organism>
<proteinExistence type="predicted"/>
<sequence>MPSIPSICLVLAECICILFISSVFMNYWDGCQYRLRRFAVWRRPFAFIPGKNDENPAPSGC</sequence>
<protein>
    <submittedName>
        <fullName evidence="2">Uncharacterized protein</fullName>
    </submittedName>
</protein>
<reference evidence="2" key="1">
    <citation type="submission" date="2016-04" db="EMBL/GenBank/DDBJ databases">
        <authorList>
            <person name="Evans L.H."/>
            <person name="Alamgir A."/>
            <person name="Owens N."/>
            <person name="Weber N.D."/>
            <person name="Virtaneva K."/>
            <person name="Barbian K."/>
            <person name="Babar A."/>
            <person name="Rosenke K."/>
        </authorList>
    </citation>
    <scope>NUCLEOTIDE SEQUENCE</scope>
    <source>
        <strain evidence="2">92-2</strain>
    </source>
</reference>
<accession>A0A212JRG0</accession>